<reference evidence="2 3" key="1">
    <citation type="submission" date="2015-09" db="EMBL/GenBank/DDBJ databases">
        <title>Draft genome of a European isolate of the apple canker pathogen Neonectria ditissima.</title>
        <authorList>
            <person name="Gomez-Cortecero A."/>
            <person name="Harrison R.J."/>
            <person name="Armitage A.D."/>
        </authorList>
    </citation>
    <scope>NUCLEOTIDE SEQUENCE [LARGE SCALE GENOMIC DNA]</scope>
    <source>
        <strain evidence="2 3">R09/05</strain>
    </source>
</reference>
<accession>A0A0N8H5L1</accession>
<feature type="compositionally biased region" description="Basic and acidic residues" evidence="1">
    <location>
        <begin position="93"/>
        <end position="102"/>
    </location>
</feature>
<feature type="compositionally biased region" description="Basic residues" evidence="1">
    <location>
        <begin position="141"/>
        <end position="162"/>
    </location>
</feature>
<feature type="region of interest" description="Disordered" evidence="1">
    <location>
        <begin position="13"/>
        <end position="167"/>
    </location>
</feature>
<evidence type="ECO:0000313" key="2">
    <source>
        <dbReference type="EMBL" id="KPM36476.1"/>
    </source>
</evidence>
<name>A0A0N8H5L1_9HYPO</name>
<feature type="compositionally biased region" description="Low complexity" evidence="1">
    <location>
        <begin position="45"/>
        <end position="61"/>
    </location>
</feature>
<feature type="compositionally biased region" description="Basic residues" evidence="1">
    <location>
        <begin position="80"/>
        <end position="92"/>
    </location>
</feature>
<evidence type="ECO:0000256" key="1">
    <source>
        <dbReference type="SAM" id="MobiDB-lite"/>
    </source>
</evidence>
<sequence length="416" mass="47340">MGLSSWLDSVLGLFGTPQRARGSESPRRSLHRPRYSSQPRQAQPRYSTSSQPRHSSSQSRQARSKTRTPTETIRTGSDRSHRRRPRRPSPLHHHSDTSECSEHHHHPRPITPRPSCEPYRHLEVEHPEKPPEKPPPPPATARRHSPPARRPSHRRHSRHRTSSTRVIPWTDDQRLDRSALREVVHRLSELFDHIPYVVSGLSAMQYYGFDGRTTSYLSVICPAHSREAIRGWAKAQGIYSFPEQPDHFGIAMPDGLIRQVRVKYVDEGFEDMDQIRLGRSRASVLSLPGLADRLAQGYVKVLEHSEGRNQTMFAEDIFWVLNRIAELGHKEHWLTPTRAPHIWCDRFWVPFSVSFPDSVPLFGAAGIGLDDLGTSPDWATGGVGVPMGRGRLTPNPRLSLSESNVRALEGSRRPRY</sequence>
<organism evidence="2 3">
    <name type="scientific">Neonectria ditissima</name>
    <dbReference type="NCBI Taxonomy" id="78410"/>
    <lineage>
        <taxon>Eukaryota</taxon>
        <taxon>Fungi</taxon>
        <taxon>Dikarya</taxon>
        <taxon>Ascomycota</taxon>
        <taxon>Pezizomycotina</taxon>
        <taxon>Sordariomycetes</taxon>
        <taxon>Hypocreomycetidae</taxon>
        <taxon>Hypocreales</taxon>
        <taxon>Nectriaceae</taxon>
        <taxon>Neonectria</taxon>
    </lineage>
</organism>
<comment type="caution">
    <text evidence="2">The sequence shown here is derived from an EMBL/GenBank/DDBJ whole genome shotgun (WGS) entry which is preliminary data.</text>
</comment>
<gene>
    <name evidence="2" type="ORF">AK830_g10085</name>
</gene>
<feature type="compositionally biased region" description="Basic and acidic residues" evidence="1">
    <location>
        <begin position="118"/>
        <end position="132"/>
    </location>
</feature>
<evidence type="ECO:0000313" key="3">
    <source>
        <dbReference type="Proteomes" id="UP000050424"/>
    </source>
</evidence>
<keyword evidence="3" id="KW-1185">Reference proteome</keyword>
<dbReference type="Proteomes" id="UP000050424">
    <property type="component" value="Unassembled WGS sequence"/>
</dbReference>
<dbReference type="STRING" id="78410.A0A0N8H5L1"/>
<dbReference type="OrthoDB" id="5236058at2759"/>
<protein>
    <submittedName>
        <fullName evidence="2">Uncharacterized protein</fullName>
    </submittedName>
</protein>
<dbReference type="AlphaFoldDB" id="A0A0N8H5L1"/>
<dbReference type="EMBL" id="LKCW01000202">
    <property type="protein sequence ID" value="KPM36476.1"/>
    <property type="molecule type" value="Genomic_DNA"/>
</dbReference>
<proteinExistence type="predicted"/>